<gene>
    <name evidence="2" type="ORF">KOF26_07100</name>
</gene>
<comment type="caution">
    <text evidence="2">The sequence shown here is derived from an EMBL/GenBank/DDBJ whole genome shotgun (WGS) entry which is preliminary data.</text>
</comment>
<dbReference type="Pfam" id="PF20109">
    <property type="entry name" value="Trans_reg_dom"/>
    <property type="match status" value="1"/>
</dbReference>
<reference evidence="2 3" key="1">
    <citation type="submission" date="2021-06" db="EMBL/GenBank/DDBJ databases">
        <title>Sphingomonas sp. XMGL2, whole genome shotgun sequencing project.</title>
        <authorList>
            <person name="Zhao G."/>
            <person name="Shen L."/>
        </authorList>
    </citation>
    <scope>NUCLEOTIDE SEQUENCE [LARGE SCALE GENOMIC DNA]</scope>
    <source>
        <strain evidence="2 3">XMGL2</strain>
    </source>
</reference>
<organism evidence="2 3">
    <name type="scientific">Sphingomonas quercus</name>
    <dbReference type="NCBI Taxonomy" id="2842451"/>
    <lineage>
        <taxon>Bacteria</taxon>
        <taxon>Pseudomonadati</taxon>
        <taxon>Pseudomonadota</taxon>
        <taxon>Alphaproteobacteria</taxon>
        <taxon>Sphingomonadales</taxon>
        <taxon>Sphingomonadaceae</taxon>
        <taxon>Sphingomonas</taxon>
    </lineage>
</organism>
<dbReference type="EMBL" id="JAHKRT010000003">
    <property type="protein sequence ID" value="MBU3077633.1"/>
    <property type="molecule type" value="Genomic_DNA"/>
</dbReference>
<dbReference type="RefSeq" id="WP_216322393.1">
    <property type="nucleotide sequence ID" value="NZ_JAHKRT010000003.1"/>
</dbReference>
<proteinExistence type="predicted"/>
<feature type="domain" description="Transcriptional regulator-like" evidence="1">
    <location>
        <begin position="5"/>
        <end position="56"/>
    </location>
</feature>
<sequence length="56" mass="6362">MFAPDPDAFEAILQRGRSALAWEVLRRDPDYRADRTVISGSPADAAFVSRWGLHFR</sequence>
<evidence type="ECO:0000259" key="1">
    <source>
        <dbReference type="Pfam" id="PF20109"/>
    </source>
</evidence>
<dbReference type="InterPro" id="IPR045465">
    <property type="entry name" value="Trans_reg_dom"/>
</dbReference>
<name>A0ABS6BH56_9SPHN</name>
<keyword evidence="3" id="KW-1185">Reference proteome</keyword>
<protein>
    <recommendedName>
        <fullName evidence="1">Transcriptional regulator-like domain-containing protein</fullName>
    </recommendedName>
</protein>
<dbReference type="Proteomes" id="UP000776276">
    <property type="component" value="Unassembled WGS sequence"/>
</dbReference>
<evidence type="ECO:0000313" key="3">
    <source>
        <dbReference type="Proteomes" id="UP000776276"/>
    </source>
</evidence>
<evidence type="ECO:0000313" key="2">
    <source>
        <dbReference type="EMBL" id="MBU3077633.1"/>
    </source>
</evidence>
<accession>A0ABS6BH56</accession>